<dbReference type="InterPro" id="IPR002470">
    <property type="entry name" value="Peptidase_S9A"/>
</dbReference>
<dbReference type="EC" id="3.4.21.-" evidence="3"/>
<feature type="region of interest" description="Disordered" evidence="4">
    <location>
        <begin position="701"/>
        <end position="726"/>
    </location>
</feature>
<evidence type="ECO:0000313" key="7">
    <source>
        <dbReference type="EMBL" id="CAD5219933.1"/>
    </source>
</evidence>
<evidence type="ECO:0000256" key="1">
    <source>
        <dbReference type="ARBA" id="ARBA00005228"/>
    </source>
</evidence>
<dbReference type="GO" id="GO:0006508">
    <property type="term" value="P:proteolysis"/>
    <property type="evidence" value="ECO:0007669"/>
    <property type="project" value="UniProtKB-KW"/>
</dbReference>
<feature type="signal peptide" evidence="5">
    <location>
        <begin position="1"/>
        <end position="26"/>
    </location>
</feature>
<evidence type="ECO:0000256" key="5">
    <source>
        <dbReference type="SAM" id="SignalP"/>
    </source>
</evidence>
<dbReference type="EMBL" id="CAJFCV020000003">
    <property type="protein sequence ID" value="CAG9105579.1"/>
    <property type="molecule type" value="Genomic_DNA"/>
</dbReference>
<reference evidence="7" key="1">
    <citation type="submission" date="2020-09" db="EMBL/GenBank/DDBJ databases">
        <authorList>
            <person name="Kikuchi T."/>
        </authorList>
    </citation>
    <scope>NUCLEOTIDE SEQUENCE</scope>
    <source>
        <strain evidence="7">Ka4C1</strain>
    </source>
</reference>
<dbReference type="SUPFAM" id="SSF53474">
    <property type="entry name" value="alpha/beta-Hydrolases"/>
    <property type="match status" value="1"/>
</dbReference>
<dbReference type="SUPFAM" id="SSF82171">
    <property type="entry name" value="DPP6 N-terminal domain-like"/>
    <property type="match status" value="1"/>
</dbReference>
<feature type="domain" description="Peptidase S9 prolyl oligopeptidase catalytic" evidence="6">
    <location>
        <begin position="459"/>
        <end position="668"/>
    </location>
</feature>
<organism evidence="7 8">
    <name type="scientific">Bursaphelenchus xylophilus</name>
    <name type="common">Pinewood nematode worm</name>
    <name type="synonym">Aphelenchoides xylophilus</name>
    <dbReference type="NCBI Taxonomy" id="6326"/>
    <lineage>
        <taxon>Eukaryota</taxon>
        <taxon>Metazoa</taxon>
        <taxon>Ecdysozoa</taxon>
        <taxon>Nematoda</taxon>
        <taxon>Chromadorea</taxon>
        <taxon>Rhabditida</taxon>
        <taxon>Tylenchina</taxon>
        <taxon>Tylenchomorpha</taxon>
        <taxon>Aphelenchoidea</taxon>
        <taxon>Aphelenchoididae</taxon>
        <taxon>Bursaphelenchus</taxon>
    </lineage>
</organism>
<keyword evidence="2 3" id="KW-0378">Hydrolase</keyword>
<keyword evidence="8" id="KW-1185">Reference proteome</keyword>
<proteinExistence type="inferred from homology"/>
<dbReference type="Pfam" id="PF00326">
    <property type="entry name" value="Peptidase_S9"/>
    <property type="match status" value="1"/>
</dbReference>
<name>A0A7I8WLI9_BURXY</name>
<dbReference type="SMR" id="A0A7I8WLI9"/>
<evidence type="ECO:0000256" key="3">
    <source>
        <dbReference type="RuleBase" id="RU368024"/>
    </source>
</evidence>
<dbReference type="PRINTS" id="PR00862">
    <property type="entry name" value="PROLIGOPTASE"/>
</dbReference>
<sequence>MPATSPPKLKLLTILLIASLVQSAAAEIISRELLFDDPKYSQVTLSPDGEDVAFLAPNEYGISNVFVRCITCKVTKAVTFEMKKHITGYHWTGVKNIILYTQDNDGDENLKLYKINVTESTPYTPVHTISDRAGVKAIIIDNNLKGDRVLVGLNDENPAFHNIYELNLISNEMRMVFHNERFPAKITIDNDMRIRYVMEEADDGSVVYYRPSERADLNKLTSDNDDWVSYLTVKSEDRPLTMPIAFSKDNKKAYWLTADDTDMGQLTVHDFGYPEKAEVLYKAVRTQIFGVIFHPEDRTVLAVTEYYHKPEFYVANTSILEDIQHLVNLRPQATPMIESTSNDFNTWLVTYTSDIKPFEFFLYRRDAKKAEYLFSTRPELQGKQLNRQVGFDYKARDGLKIQAYLSLPPQAQLLREDQVHGENIELAKMGMLPVQPQKLILFVHGGPKARDFYGFNAFNAWLTNRGYAIMQVNFRGSVGFGKRLANAGNGEWGRKMHYDLLDAAEFAVQKGIAKREEIAIVGASYGGYATLVGMTFTPDVFACGVDIVGPSNLITLLETIPPYWVGFYNDMITMLGADKNTEEGRASLKSRSPLYFAKQVKNPLMIIHGSNDPRVKQSESDQFVDELKKNNIPVTYVVYPDEGHGPRKPRNVLAMAGFIEEFLSDCLHGDVEHFVHGQYNSTAMVLADIKKPSFHRNLHTTLGDGQRVGPAETQWPGLSRPTGRWL</sequence>
<dbReference type="AlphaFoldDB" id="A0A7I8WLI9"/>
<evidence type="ECO:0000256" key="4">
    <source>
        <dbReference type="SAM" id="MobiDB-lite"/>
    </source>
</evidence>
<feature type="chain" id="PRO_5035384783" description="Prolyl endopeptidase" evidence="5">
    <location>
        <begin position="27"/>
        <end position="726"/>
    </location>
</feature>
<protein>
    <recommendedName>
        <fullName evidence="3">Prolyl endopeptidase</fullName>
        <ecNumber evidence="3">3.4.21.-</ecNumber>
    </recommendedName>
</protein>
<gene>
    <name evidence="7" type="ORF">BXYJ_LOCUS5926</name>
</gene>
<dbReference type="Proteomes" id="UP000659654">
    <property type="component" value="Unassembled WGS sequence"/>
</dbReference>
<dbReference type="PANTHER" id="PTHR42776">
    <property type="entry name" value="SERINE PEPTIDASE S9 FAMILY MEMBER"/>
    <property type="match status" value="1"/>
</dbReference>
<dbReference type="PANTHER" id="PTHR42776:SF27">
    <property type="entry name" value="DIPEPTIDYL PEPTIDASE FAMILY MEMBER 6"/>
    <property type="match status" value="1"/>
</dbReference>
<dbReference type="OrthoDB" id="416344at2759"/>
<keyword evidence="3" id="KW-0645">Protease</keyword>
<dbReference type="GO" id="GO:0004252">
    <property type="term" value="F:serine-type endopeptidase activity"/>
    <property type="evidence" value="ECO:0007669"/>
    <property type="project" value="UniProtKB-UniRule"/>
</dbReference>
<dbReference type="InterPro" id="IPR029058">
    <property type="entry name" value="AB_hydrolase_fold"/>
</dbReference>
<evidence type="ECO:0000256" key="2">
    <source>
        <dbReference type="ARBA" id="ARBA00022801"/>
    </source>
</evidence>
<dbReference type="EMBL" id="CAJFDI010000003">
    <property type="protein sequence ID" value="CAD5219933.1"/>
    <property type="molecule type" value="Genomic_DNA"/>
</dbReference>
<evidence type="ECO:0000259" key="6">
    <source>
        <dbReference type="Pfam" id="PF00326"/>
    </source>
</evidence>
<accession>A0A7I8WLI9</accession>
<dbReference type="InterPro" id="IPR001375">
    <property type="entry name" value="Peptidase_S9_cat"/>
</dbReference>
<keyword evidence="3" id="KW-0720">Serine protease</keyword>
<dbReference type="Proteomes" id="UP000582659">
    <property type="component" value="Unassembled WGS sequence"/>
</dbReference>
<comment type="similarity">
    <text evidence="1 3">Belongs to the peptidase S9A family.</text>
</comment>
<dbReference type="Gene3D" id="3.40.50.1820">
    <property type="entry name" value="alpha/beta hydrolase"/>
    <property type="match status" value="1"/>
</dbReference>
<keyword evidence="5" id="KW-0732">Signal</keyword>
<evidence type="ECO:0000313" key="8">
    <source>
        <dbReference type="Proteomes" id="UP000659654"/>
    </source>
</evidence>
<comment type="caution">
    <text evidence="7">The sequence shown here is derived from an EMBL/GenBank/DDBJ whole genome shotgun (WGS) entry which is preliminary data.</text>
</comment>